<dbReference type="FunFam" id="3.40.1490.10:FF:000001">
    <property type="entry name" value="Peptidyl-tRNA hydrolase 2"/>
    <property type="match status" value="1"/>
</dbReference>
<dbReference type="GO" id="GO:0005829">
    <property type="term" value="C:cytosol"/>
    <property type="evidence" value="ECO:0007669"/>
    <property type="project" value="TreeGrafter"/>
</dbReference>
<dbReference type="InterPro" id="IPR023476">
    <property type="entry name" value="Pep_tRNA_hydro_II_dom_sf"/>
</dbReference>
<name>A0A366MC31_9EURY</name>
<dbReference type="GO" id="GO:0004045">
    <property type="term" value="F:peptidyl-tRNA hydrolase activity"/>
    <property type="evidence" value="ECO:0007669"/>
    <property type="project" value="UniProtKB-UniRule"/>
</dbReference>
<evidence type="ECO:0000256" key="7">
    <source>
        <dbReference type="ARBA" id="ARBA00048707"/>
    </source>
</evidence>
<dbReference type="EC" id="3.1.1.29" evidence="3 9"/>
<evidence type="ECO:0000256" key="1">
    <source>
        <dbReference type="ARBA" id="ARBA00003043"/>
    </source>
</evidence>
<dbReference type="InterPro" id="IPR034759">
    <property type="entry name" value="Pept_tRNA_hydro_arch"/>
</dbReference>
<dbReference type="PANTHER" id="PTHR12649">
    <property type="entry name" value="PEPTIDYL-TRNA HYDROLASE 2"/>
    <property type="match status" value="1"/>
</dbReference>
<sequence length="113" mass="12690">MKQVIVVRSDLKMSKGKTAVQACHACLGSYKKFETNKIRDWERDGEKKVIVKVASLEKLFEIKEIAKRNNVPNYIVKDAGRTEIPTGTITCLGIGPDEDEIIDKVTQNLKLLS</sequence>
<evidence type="ECO:0000313" key="11">
    <source>
        <dbReference type="Proteomes" id="UP000253099"/>
    </source>
</evidence>
<keyword evidence="11" id="KW-1185">Reference proteome</keyword>
<evidence type="ECO:0000256" key="2">
    <source>
        <dbReference type="ARBA" id="ARBA00004496"/>
    </source>
</evidence>
<dbReference type="Pfam" id="PF01981">
    <property type="entry name" value="PTH2"/>
    <property type="match status" value="1"/>
</dbReference>
<protein>
    <recommendedName>
        <fullName evidence="8 9">Peptidyl-tRNA hydrolase</fullName>
        <shortName evidence="9">PTH</shortName>
        <ecNumber evidence="3 9">3.1.1.29</ecNumber>
    </recommendedName>
</protein>
<evidence type="ECO:0000256" key="5">
    <source>
        <dbReference type="ARBA" id="ARBA00022801"/>
    </source>
</evidence>
<keyword evidence="5 9" id="KW-0378">Hydrolase</keyword>
<dbReference type="SUPFAM" id="SSF102462">
    <property type="entry name" value="Peptidyl-tRNA hydrolase II"/>
    <property type="match status" value="1"/>
</dbReference>
<dbReference type="NCBIfam" id="NF003314">
    <property type="entry name" value="PRK04322.1"/>
    <property type="match status" value="1"/>
</dbReference>
<dbReference type="AlphaFoldDB" id="A0A366MC31"/>
<dbReference type="PANTHER" id="PTHR12649:SF11">
    <property type="entry name" value="PEPTIDYL-TRNA HYDROLASE 2, MITOCHONDRIAL"/>
    <property type="match status" value="1"/>
</dbReference>
<evidence type="ECO:0000256" key="9">
    <source>
        <dbReference type="HAMAP-Rule" id="MF_00628"/>
    </source>
</evidence>
<evidence type="ECO:0000313" key="10">
    <source>
        <dbReference type="EMBL" id="RBQ23383.1"/>
    </source>
</evidence>
<comment type="function">
    <text evidence="1 9">The natural substrate for this enzyme may be peptidyl-tRNAs which drop off the ribosome during protein synthesis.</text>
</comment>
<dbReference type="CDD" id="cd02430">
    <property type="entry name" value="PTH2"/>
    <property type="match status" value="1"/>
</dbReference>
<evidence type="ECO:0000256" key="8">
    <source>
        <dbReference type="ARBA" id="ARBA00050038"/>
    </source>
</evidence>
<dbReference type="Gene3D" id="3.40.1490.10">
    <property type="entry name" value="Bit1"/>
    <property type="match status" value="1"/>
</dbReference>
<organism evidence="10 11">
    <name type="scientific">Candidatus Methanobinarius endosymbioticus</name>
    <dbReference type="NCBI Taxonomy" id="2006182"/>
    <lineage>
        <taxon>Archaea</taxon>
        <taxon>Methanobacteriati</taxon>
        <taxon>Methanobacteriota</taxon>
        <taxon>Methanomada group</taxon>
        <taxon>Methanobacteria</taxon>
        <taxon>Methanobacteriales</taxon>
        <taxon>Methanobacteriaceae</taxon>
        <taxon>Candidatus Methanobinarius</taxon>
    </lineage>
</organism>
<comment type="caution">
    <text evidence="10">The sequence shown here is derived from an EMBL/GenBank/DDBJ whole genome shotgun (WGS) entry which is preliminary data.</text>
</comment>
<dbReference type="InterPro" id="IPR002833">
    <property type="entry name" value="PTH2"/>
</dbReference>
<gene>
    <name evidence="9 10" type="primary">pth</name>
    <name evidence="10" type="ORF">ALNOE001_09580</name>
</gene>
<dbReference type="NCBIfam" id="TIGR00283">
    <property type="entry name" value="arch_pth2"/>
    <property type="match status" value="1"/>
</dbReference>
<reference evidence="10 11" key="1">
    <citation type="submission" date="2018-06" db="EMBL/GenBank/DDBJ databases">
        <title>Genomic insight into two independent archaeal endosymbiosis events.</title>
        <authorList>
            <person name="Lind A.E."/>
            <person name="Lewis W.H."/>
            <person name="Spang A."/>
            <person name="Guy L."/>
            <person name="Embley M.T."/>
            <person name="Ettema T.J.G."/>
        </authorList>
    </citation>
    <scope>NUCLEOTIDE SEQUENCE [LARGE SCALE GENOMIC DNA]</scope>
    <source>
        <strain evidence="10">NOE</strain>
    </source>
</reference>
<comment type="similarity">
    <text evidence="6 9">Belongs to the PTH2 family.</text>
</comment>
<evidence type="ECO:0000256" key="4">
    <source>
        <dbReference type="ARBA" id="ARBA00022490"/>
    </source>
</evidence>
<comment type="subcellular location">
    <subcellularLocation>
        <location evidence="2 9">Cytoplasm</location>
    </subcellularLocation>
</comment>
<dbReference type="EMBL" id="NIZT01000025">
    <property type="protein sequence ID" value="RBQ23383.1"/>
    <property type="molecule type" value="Genomic_DNA"/>
</dbReference>
<dbReference type="HAMAP" id="MF_00628">
    <property type="entry name" value="Pept_tRNA_hydro_arch"/>
    <property type="match status" value="1"/>
</dbReference>
<evidence type="ECO:0000256" key="3">
    <source>
        <dbReference type="ARBA" id="ARBA00013260"/>
    </source>
</evidence>
<comment type="catalytic activity">
    <reaction evidence="7 9">
        <text>an N-acyl-L-alpha-aminoacyl-tRNA + H2O = an N-acyl-L-amino acid + a tRNA + H(+)</text>
        <dbReference type="Rhea" id="RHEA:54448"/>
        <dbReference type="Rhea" id="RHEA-COMP:10123"/>
        <dbReference type="Rhea" id="RHEA-COMP:13883"/>
        <dbReference type="ChEBI" id="CHEBI:15377"/>
        <dbReference type="ChEBI" id="CHEBI:15378"/>
        <dbReference type="ChEBI" id="CHEBI:59874"/>
        <dbReference type="ChEBI" id="CHEBI:78442"/>
        <dbReference type="ChEBI" id="CHEBI:138191"/>
        <dbReference type="EC" id="3.1.1.29"/>
    </reaction>
</comment>
<keyword evidence="4 9" id="KW-0963">Cytoplasm</keyword>
<proteinExistence type="inferred from homology"/>
<evidence type="ECO:0000256" key="6">
    <source>
        <dbReference type="ARBA" id="ARBA00038050"/>
    </source>
</evidence>
<dbReference type="Proteomes" id="UP000253099">
    <property type="component" value="Unassembled WGS sequence"/>
</dbReference>
<dbReference type="GO" id="GO:0006412">
    <property type="term" value="P:translation"/>
    <property type="evidence" value="ECO:0007669"/>
    <property type="project" value="UniProtKB-UniRule"/>
</dbReference>
<accession>A0A366MC31</accession>